<gene>
    <name evidence="4" type="ORF">B0T17DRAFT_475058</name>
</gene>
<sequence>MEGPKKIPYNLPSEAVWFITGCSSGLGKSLSQHVIAQGGRLVATARNPSTLSYLPDGPSTLKLALDVTSPASIDAAIGAAVARFGRLDVVVNNAGYLLSGDTENATDADARRSVDTNFWGVVDVTKRAIGVMRDTNPGTGGGQQGGVIMNVTSLGGRVGFPGSAFYNGAKFAVEGFTESVWLELRPEWNVNVCTVQPGAVKTDFVSRSTQKIAPHPAYAAADSPTRVLEGYMNNPDAALAWADAEVMVACMYEVVARGQVIPLRVPLGPDTWGLLKADAEKTLRLLEECKELAL</sequence>
<accession>A0AA40CFT9</accession>
<keyword evidence="5" id="KW-1185">Reference proteome</keyword>
<evidence type="ECO:0000256" key="1">
    <source>
        <dbReference type="ARBA" id="ARBA00006484"/>
    </source>
</evidence>
<organism evidence="4 5">
    <name type="scientific">Bombardia bombarda</name>
    <dbReference type="NCBI Taxonomy" id="252184"/>
    <lineage>
        <taxon>Eukaryota</taxon>
        <taxon>Fungi</taxon>
        <taxon>Dikarya</taxon>
        <taxon>Ascomycota</taxon>
        <taxon>Pezizomycotina</taxon>
        <taxon>Sordariomycetes</taxon>
        <taxon>Sordariomycetidae</taxon>
        <taxon>Sordariales</taxon>
        <taxon>Lasiosphaeriaceae</taxon>
        <taxon>Bombardia</taxon>
    </lineage>
</organism>
<dbReference type="Gene3D" id="3.40.50.720">
    <property type="entry name" value="NAD(P)-binding Rossmann-like Domain"/>
    <property type="match status" value="1"/>
</dbReference>
<evidence type="ECO:0000313" key="5">
    <source>
        <dbReference type="Proteomes" id="UP001174934"/>
    </source>
</evidence>
<comment type="similarity">
    <text evidence="1 3">Belongs to the short-chain dehydrogenases/reductases (SDR) family.</text>
</comment>
<dbReference type="Pfam" id="PF00106">
    <property type="entry name" value="adh_short"/>
    <property type="match status" value="1"/>
</dbReference>
<dbReference type="CDD" id="cd05374">
    <property type="entry name" value="17beta-HSD-like_SDR_c"/>
    <property type="match status" value="1"/>
</dbReference>
<dbReference type="PRINTS" id="PR00080">
    <property type="entry name" value="SDRFAMILY"/>
</dbReference>
<evidence type="ECO:0000256" key="2">
    <source>
        <dbReference type="ARBA" id="ARBA00023002"/>
    </source>
</evidence>
<dbReference type="InterPro" id="IPR051911">
    <property type="entry name" value="SDR_oxidoreductase"/>
</dbReference>
<dbReference type="GO" id="GO:0016491">
    <property type="term" value="F:oxidoreductase activity"/>
    <property type="evidence" value="ECO:0007669"/>
    <property type="project" value="UniProtKB-KW"/>
</dbReference>
<evidence type="ECO:0000256" key="3">
    <source>
        <dbReference type="RuleBase" id="RU000363"/>
    </source>
</evidence>
<dbReference type="PANTHER" id="PTHR43976">
    <property type="entry name" value="SHORT CHAIN DEHYDROGENASE"/>
    <property type="match status" value="1"/>
</dbReference>
<dbReference type="AlphaFoldDB" id="A0AA40CFT9"/>
<keyword evidence="2" id="KW-0560">Oxidoreductase</keyword>
<dbReference type="PRINTS" id="PR00081">
    <property type="entry name" value="GDHRDH"/>
</dbReference>
<evidence type="ECO:0000313" key="4">
    <source>
        <dbReference type="EMBL" id="KAK0636695.1"/>
    </source>
</evidence>
<reference evidence="4" key="1">
    <citation type="submission" date="2023-06" db="EMBL/GenBank/DDBJ databases">
        <title>Genome-scale phylogeny and comparative genomics of the fungal order Sordariales.</title>
        <authorList>
            <consortium name="Lawrence Berkeley National Laboratory"/>
            <person name="Hensen N."/>
            <person name="Bonometti L."/>
            <person name="Westerberg I."/>
            <person name="Brannstrom I.O."/>
            <person name="Guillou S."/>
            <person name="Cros-Aarteil S."/>
            <person name="Calhoun S."/>
            <person name="Haridas S."/>
            <person name="Kuo A."/>
            <person name="Mondo S."/>
            <person name="Pangilinan J."/>
            <person name="Riley R."/>
            <person name="LaButti K."/>
            <person name="Andreopoulos B."/>
            <person name="Lipzen A."/>
            <person name="Chen C."/>
            <person name="Yanf M."/>
            <person name="Daum C."/>
            <person name="Ng V."/>
            <person name="Clum A."/>
            <person name="Steindorff A."/>
            <person name="Ohm R."/>
            <person name="Martin F."/>
            <person name="Silar P."/>
            <person name="Natvig D."/>
            <person name="Lalanne C."/>
            <person name="Gautier V."/>
            <person name="Ament-velasquez S.L."/>
            <person name="Kruys A."/>
            <person name="Hutchinson M.I."/>
            <person name="Powell A.J."/>
            <person name="Barry K."/>
            <person name="Miller A.N."/>
            <person name="Grigoriev I.V."/>
            <person name="Debuchy R."/>
            <person name="Gladieux P."/>
            <person name="Thoren M.H."/>
            <person name="Johannesson H."/>
        </authorList>
    </citation>
    <scope>NUCLEOTIDE SEQUENCE</scope>
    <source>
        <strain evidence="4">SMH3391-2</strain>
    </source>
</reference>
<dbReference type="InterPro" id="IPR002347">
    <property type="entry name" value="SDR_fam"/>
</dbReference>
<dbReference type="SUPFAM" id="SSF51735">
    <property type="entry name" value="NAD(P)-binding Rossmann-fold domains"/>
    <property type="match status" value="1"/>
</dbReference>
<protein>
    <submittedName>
        <fullName evidence="4">Short-chain dehydrogenase</fullName>
    </submittedName>
</protein>
<feature type="non-terminal residue" evidence="4">
    <location>
        <position position="1"/>
    </location>
</feature>
<dbReference type="PANTHER" id="PTHR43976:SF16">
    <property type="entry name" value="SHORT-CHAIN DEHYDROGENASE_REDUCTASE FAMILY PROTEIN"/>
    <property type="match status" value="1"/>
</dbReference>
<name>A0AA40CFT9_9PEZI</name>
<proteinExistence type="inferred from homology"/>
<dbReference type="InterPro" id="IPR036291">
    <property type="entry name" value="NAD(P)-bd_dom_sf"/>
</dbReference>
<dbReference type="EMBL" id="JAULSR010000001">
    <property type="protein sequence ID" value="KAK0636695.1"/>
    <property type="molecule type" value="Genomic_DNA"/>
</dbReference>
<comment type="caution">
    <text evidence="4">The sequence shown here is derived from an EMBL/GenBank/DDBJ whole genome shotgun (WGS) entry which is preliminary data.</text>
</comment>
<dbReference type="Proteomes" id="UP001174934">
    <property type="component" value="Unassembled WGS sequence"/>
</dbReference>